<reference evidence="1 2" key="1">
    <citation type="submission" date="2020-08" db="EMBL/GenBank/DDBJ databases">
        <title>A Genomic Blueprint of the Chicken Gut Microbiome.</title>
        <authorList>
            <person name="Gilroy R."/>
            <person name="Ravi A."/>
            <person name="Getino M."/>
            <person name="Pursley I."/>
            <person name="Horton D.L."/>
            <person name="Alikhan N.-F."/>
            <person name="Baker D."/>
            <person name="Gharbi K."/>
            <person name="Hall N."/>
            <person name="Watson M."/>
            <person name="Adriaenssens E.M."/>
            <person name="Foster-Nyarko E."/>
            <person name="Jarju S."/>
            <person name="Secka A."/>
            <person name="Antonio M."/>
            <person name="Oren A."/>
            <person name="Chaudhuri R."/>
            <person name="La Ragione R.M."/>
            <person name="Hildebrand F."/>
            <person name="Pallen M.J."/>
        </authorList>
    </citation>
    <scope>NUCLEOTIDE SEQUENCE [LARGE SCALE GENOMIC DNA]</scope>
    <source>
        <strain evidence="1 2">Sa1YVA6</strain>
    </source>
</reference>
<evidence type="ECO:0000313" key="1">
    <source>
        <dbReference type="EMBL" id="MBD8032758.1"/>
    </source>
</evidence>
<gene>
    <name evidence="1" type="ORF">H9632_06740</name>
</gene>
<evidence type="ECO:0000313" key="2">
    <source>
        <dbReference type="Proteomes" id="UP000600565"/>
    </source>
</evidence>
<name>A0ABR8XLF3_9BACL</name>
<dbReference type="Proteomes" id="UP000600565">
    <property type="component" value="Unassembled WGS sequence"/>
</dbReference>
<sequence length="153" mass="17735">MSKEVGKIFVQRLMNNSDPLSNIVTVHLFCENAINSLIKAKAFGVEDFSKKNKGETYIPILDSNYSTKLYFVYSMGLIEQKLYENLRLLNHWRNKAAHNIHEDLKKLPINFHIYNENHSITAGADENEIVLGVAFATYVELHKFIEEQYEIKI</sequence>
<comment type="caution">
    <text evidence="1">The sequence shown here is derived from an EMBL/GenBank/DDBJ whole genome shotgun (WGS) entry which is preliminary data.</text>
</comment>
<dbReference type="Gene3D" id="1.20.120.330">
    <property type="entry name" value="Nucleotidyltransferases domain 2"/>
    <property type="match status" value="1"/>
</dbReference>
<proteinExistence type="predicted"/>
<accession>A0ABR8XLF3</accession>
<protein>
    <submittedName>
        <fullName evidence="1">RND transporter</fullName>
    </submittedName>
</protein>
<organism evidence="1 2">
    <name type="scientific">Solibacillus merdavium</name>
    <dbReference type="NCBI Taxonomy" id="2762218"/>
    <lineage>
        <taxon>Bacteria</taxon>
        <taxon>Bacillati</taxon>
        <taxon>Bacillota</taxon>
        <taxon>Bacilli</taxon>
        <taxon>Bacillales</taxon>
        <taxon>Caryophanaceae</taxon>
        <taxon>Solibacillus</taxon>
    </lineage>
</organism>
<dbReference type="EMBL" id="JACSPW010000005">
    <property type="protein sequence ID" value="MBD8032758.1"/>
    <property type="molecule type" value="Genomic_DNA"/>
</dbReference>
<dbReference type="RefSeq" id="WP_191703349.1">
    <property type="nucleotide sequence ID" value="NZ_JACSPW010000005.1"/>
</dbReference>
<keyword evidence="2" id="KW-1185">Reference proteome</keyword>